<dbReference type="EMBL" id="AQQX01000009">
    <property type="protein sequence ID" value="KGM47554.1"/>
    <property type="molecule type" value="Genomic_DNA"/>
</dbReference>
<reference evidence="10 11" key="1">
    <citation type="journal article" date="2015" name="Antonie Van Leeuwenhoek">
        <title>Pseudooceanicola atlanticus gen. nov. sp. nov., isolated from surface seawater of the Atlantic Ocean and reclassification of Oceanicola batsensis, Oceanicola marinus, Oceanicola nitratireducens, Oceanicola nanhaiensis, Oceanicola antarcticus and Oceanicola flagellatus, as Pseudooceanicola batsensis comb. nov., Pseudooceanicola marinus comb. nov., Pseudooceanicola nitratireducens comb. nov., Pseudooceanicola nanhaiensis comb. nov., Pseudooceanicola antarcticus comb. nov., and Pseudooceanicola flagellatus comb. nov.</title>
        <authorList>
            <person name="Lai Q."/>
            <person name="Li G."/>
            <person name="Liu X."/>
            <person name="Du Y."/>
            <person name="Sun F."/>
            <person name="Shao Z."/>
        </authorList>
    </citation>
    <scope>NUCLEOTIDE SEQUENCE [LARGE SCALE GENOMIC DNA]</scope>
    <source>
        <strain evidence="10 11">22II-s11g</strain>
    </source>
</reference>
<dbReference type="eggNOG" id="COG0765">
    <property type="taxonomic scope" value="Bacteria"/>
</dbReference>
<dbReference type="InterPro" id="IPR000515">
    <property type="entry name" value="MetI-like"/>
</dbReference>
<evidence type="ECO:0000256" key="6">
    <source>
        <dbReference type="ARBA" id="ARBA00022989"/>
    </source>
</evidence>
<evidence type="ECO:0000256" key="4">
    <source>
        <dbReference type="ARBA" id="ARBA00022475"/>
    </source>
</evidence>
<dbReference type="Proteomes" id="UP000030004">
    <property type="component" value="Unassembled WGS sequence"/>
</dbReference>
<feature type="transmembrane region" description="Helical" evidence="8">
    <location>
        <begin position="22"/>
        <end position="46"/>
    </location>
</feature>
<dbReference type="PANTHER" id="PTHR30614:SF35">
    <property type="entry name" value="ABC TRANSPORTER PERMEASE PROTEIN"/>
    <property type="match status" value="1"/>
</dbReference>
<dbReference type="OrthoDB" id="9814550at2"/>
<protein>
    <submittedName>
        <fullName evidence="10">Amino acid ABC transporter permease</fullName>
    </submittedName>
</protein>
<dbReference type="AlphaFoldDB" id="A0A0A0EAP7"/>
<keyword evidence="6 8" id="KW-1133">Transmembrane helix</keyword>
<dbReference type="InterPro" id="IPR035906">
    <property type="entry name" value="MetI-like_sf"/>
</dbReference>
<dbReference type="CDD" id="cd06261">
    <property type="entry name" value="TM_PBP2"/>
    <property type="match status" value="1"/>
</dbReference>
<evidence type="ECO:0000256" key="3">
    <source>
        <dbReference type="ARBA" id="ARBA00022448"/>
    </source>
</evidence>
<comment type="similarity">
    <text evidence="2">Belongs to the binding-protein-dependent transport system permease family. HisMQ subfamily.</text>
</comment>
<evidence type="ECO:0000259" key="9">
    <source>
        <dbReference type="PROSITE" id="PS50928"/>
    </source>
</evidence>
<evidence type="ECO:0000256" key="5">
    <source>
        <dbReference type="ARBA" id="ARBA00022692"/>
    </source>
</evidence>
<organism evidence="10 11">
    <name type="scientific">Pseudooceanicola atlanticus</name>
    <dbReference type="NCBI Taxonomy" id="1461694"/>
    <lineage>
        <taxon>Bacteria</taxon>
        <taxon>Pseudomonadati</taxon>
        <taxon>Pseudomonadota</taxon>
        <taxon>Alphaproteobacteria</taxon>
        <taxon>Rhodobacterales</taxon>
        <taxon>Paracoccaceae</taxon>
        <taxon>Pseudooceanicola</taxon>
    </lineage>
</organism>
<evidence type="ECO:0000256" key="2">
    <source>
        <dbReference type="ARBA" id="ARBA00010072"/>
    </source>
</evidence>
<sequence>MELRFFEIYRNPEYLWLLAEGVGFSAALTLAGAVLGFILACGLAVARHEQIPVLRWIAAAYVDFIRNTPLIVQLFFVAFGLPQLLGYVWPFWAHAVLALTLNFSAYFAEILRAGFQTVSEGQHDAAKALGIGRFTRFFKIVMPQSVAQMFASLNSQFIFLFLTTGVISEIGVRDLTFAGLYIDSRTFRSFEVFITLTILYILISLAFKAMMSLVEARAFRWKTAR</sequence>
<evidence type="ECO:0000313" key="10">
    <source>
        <dbReference type="EMBL" id="KGM47554.1"/>
    </source>
</evidence>
<dbReference type="PROSITE" id="PS50928">
    <property type="entry name" value="ABC_TM1"/>
    <property type="match status" value="1"/>
</dbReference>
<comment type="caution">
    <text evidence="10">The sequence shown here is derived from an EMBL/GenBank/DDBJ whole genome shotgun (WGS) entry which is preliminary data.</text>
</comment>
<dbReference type="NCBIfam" id="TIGR01726">
    <property type="entry name" value="HEQRo_perm_3TM"/>
    <property type="match status" value="1"/>
</dbReference>
<feature type="transmembrane region" description="Helical" evidence="8">
    <location>
        <begin position="146"/>
        <end position="167"/>
    </location>
</feature>
<keyword evidence="3 8" id="KW-0813">Transport</keyword>
<gene>
    <name evidence="10" type="ORF">ATO9_17070</name>
</gene>
<keyword evidence="5 8" id="KW-0812">Transmembrane</keyword>
<feature type="transmembrane region" description="Helical" evidence="8">
    <location>
        <begin position="87"/>
        <end position="108"/>
    </location>
</feature>
<accession>A0A0A0EAP7</accession>
<dbReference type="GO" id="GO:0022857">
    <property type="term" value="F:transmembrane transporter activity"/>
    <property type="evidence" value="ECO:0007669"/>
    <property type="project" value="InterPro"/>
</dbReference>
<keyword evidence="7 8" id="KW-0472">Membrane</keyword>
<dbReference type="GO" id="GO:0006865">
    <property type="term" value="P:amino acid transport"/>
    <property type="evidence" value="ECO:0007669"/>
    <property type="project" value="TreeGrafter"/>
</dbReference>
<keyword evidence="11" id="KW-1185">Reference proteome</keyword>
<dbReference type="InterPro" id="IPR010065">
    <property type="entry name" value="AA_ABC_transptr_permease_3TM"/>
</dbReference>
<evidence type="ECO:0000313" key="11">
    <source>
        <dbReference type="Proteomes" id="UP000030004"/>
    </source>
</evidence>
<dbReference type="SUPFAM" id="SSF161098">
    <property type="entry name" value="MetI-like"/>
    <property type="match status" value="1"/>
</dbReference>
<dbReference type="Gene3D" id="1.10.3720.10">
    <property type="entry name" value="MetI-like"/>
    <property type="match status" value="1"/>
</dbReference>
<evidence type="ECO:0000256" key="1">
    <source>
        <dbReference type="ARBA" id="ARBA00004429"/>
    </source>
</evidence>
<dbReference type="Pfam" id="PF00528">
    <property type="entry name" value="BPD_transp_1"/>
    <property type="match status" value="1"/>
</dbReference>
<dbReference type="PANTHER" id="PTHR30614">
    <property type="entry name" value="MEMBRANE COMPONENT OF AMINO ACID ABC TRANSPORTER"/>
    <property type="match status" value="1"/>
</dbReference>
<dbReference type="InterPro" id="IPR043429">
    <property type="entry name" value="ArtM/GltK/GlnP/TcyL/YhdX-like"/>
</dbReference>
<feature type="transmembrane region" description="Helical" evidence="8">
    <location>
        <begin position="58"/>
        <end position="81"/>
    </location>
</feature>
<name>A0A0A0EAP7_9RHOB</name>
<evidence type="ECO:0000256" key="7">
    <source>
        <dbReference type="ARBA" id="ARBA00023136"/>
    </source>
</evidence>
<evidence type="ECO:0000256" key="8">
    <source>
        <dbReference type="RuleBase" id="RU363032"/>
    </source>
</evidence>
<proteinExistence type="inferred from homology"/>
<dbReference type="STRING" id="1461694.ATO9_17070"/>
<dbReference type="GO" id="GO:0043190">
    <property type="term" value="C:ATP-binding cassette (ABC) transporter complex"/>
    <property type="evidence" value="ECO:0007669"/>
    <property type="project" value="InterPro"/>
</dbReference>
<comment type="subcellular location">
    <subcellularLocation>
        <location evidence="1">Cell inner membrane</location>
        <topology evidence="1">Multi-pass membrane protein</topology>
    </subcellularLocation>
    <subcellularLocation>
        <location evidence="8">Cell membrane</location>
        <topology evidence="8">Multi-pass membrane protein</topology>
    </subcellularLocation>
</comment>
<dbReference type="RefSeq" id="WP_043751982.1">
    <property type="nucleotide sequence ID" value="NZ_AQQX01000009.1"/>
</dbReference>
<feature type="transmembrane region" description="Helical" evidence="8">
    <location>
        <begin position="187"/>
        <end position="207"/>
    </location>
</feature>
<keyword evidence="4" id="KW-1003">Cell membrane</keyword>
<feature type="domain" description="ABC transmembrane type-1" evidence="9">
    <location>
        <begin position="22"/>
        <end position="211"/>
    </location>
</feature>